<comment type="subunit">
    <text evidence="4">Component of the eukaryotic translation initiation factor 3 (eIF-3) complex.</text>
</comment>
<comment type="subcellular location">
    <subcellularLocation>
        <location evidence="4">Cytoplasm</location>
    </subcellularLocation>
</comment>
<gene>
    <name evidence="6" type="ORF">FCC1311_057862</name>
</gene>
<evidence type="ECO:0000313" key="7">
    <source>
        <dbReference type="Proteomes" id="UP000241890"/>
    </source>
</evidence>
<dbReference type="InterPro" id="IPR019010">
    <property type="entry name" value="eIF3e_N"/>
</dbReference>
<name>A0A2R5GG38_9STRA</name>
<evidence type="ECO:0000256" key="3">
    <source>
        <dbReference type="ARBA" id="ARBA00022917"/>
    </source>
</evidence>
<dbReference type="PIRSF" id="PIRSF016255">
    <property type="entry name" value="eIF3e_su6"/>
    <property type="match status" value="1"/>
</dbReference>
<dbReference type="InParanoid" id="A0A2R5GG38"/>
<accession>A0A2R5GG38</accession>
<feature type="domain" description="PCI" evidence="5">
    <location>
        <begin position="276"/>
        <end position="451"/>
    </location>
</feature>
<evidence type="ECO:0000256" key="2">
    <source>
        <dbReference type="ARBA" id="ARBA00022540"/>
    </source>
</evidence>
<comment type="caution">
    <text evidence="6">The sequence shown here is derived from an EMBL/GenBank/DDBJ whole genome shotgun (WGS) entry which is preliminary data.</text>
</comment>
<reference evidence="6 7" key="1">
    <citation type="submission" date="2017-12" db="EMBL/GenBank/DDBJ databases">
        <title>Sequencing, de novo assembly and annotation of complete genome of a new Thraustochytrid species, strain FCC1311.</title>
        <authorList>
            <person name="Sedici K."/>
            <person name="Godart F."/>
            <person name="Aiese Cigliano R."/>
            <person name="Sanseverino W."/>
            <person name="Barakat M."/>
            <person name="Ortet P."/>
            <person name="Marechal E."/>
            <person name="Cagnac O."/>
            <person name="Amato A."/>
        </authorList>
    </citation>
    <scope>NUCLEOTIDE SEQUENCE [LARGE SCALE GENOMIC DNA]</scope>
</reference>
<dbReference type="InterPro" id="IPR016650">
    <property type="entry name" value="eIF3e"/>
</dbReference>
<dbReference type="SMART" id="SM00088">
    <property type="entry name" value="PINT"/>
    <property type="match status" value="1"/>
</dbReference>
<sequence length="486" mass="55390">MASQTGEDAAVAANEDPRVRYDLTAKLAGNMDLHMLFPIIVWLQEQDFYDKVELVEATLQYLSATRMSDYYLEVAEENPEASAEAAEDMKVKHDETVQLIDELEEGCGELLRILRDEEALQELVSAGNFNLQYLRDEMGVTEEMVDAFYSYGKVLYEVGNYQGSVYVLSYFRELAGEHELAIKALWGKLCGEMLTLSTRESVVTALKDLLALQTHIDSSADTQGAAGAQDLTATQHLELLAFRSWLLTWSLFIFFKNPVEADEEDTPDVGSEYPPAEEMPEYLLLQMLDFFMGQKHLNAMQTNCPWLLRYVCVAMVCTAKKSRKYKGWLINVVQQEAYEFSDPITRFITALYIEYDFEKANACLKESIPVLQSDFFLHPFAQQFVDAARLAIIESVCRIHTKLDTNTLASSIDLDASMDSEQWIVDLIRDIKLDAKLDSEQHCIVMSSHVPEIHQMVIDKTKDLAYRTFQLTNEVQQLANQKEQQQ</sequence>
<organism evidence="6 7">
    <name type="scientific">Hondaea fermentalgiana</name>
    <dbReference type="NCBI Taxonomy" id="2315210"/>
    <lineage>
        <taxon>Eukaryota</taxon>
        <taxon>Sar</taxon>
        <taxon>Stramenopiles</taxon>
        <taxon>Bigyra</taxon>
        <taxon>Labyrinthulomycetes</taxon>
        <taxon>Thraustochytrida</taxon>
        <taxon>Thraustochytriidae</taxon>
        <taxon>Hondaea</taxon>
    </lineage>
</organism>
<evidence type="ECO:0000259" key="5">
    <source>
        <dbReference type="PROSITE" id="PS50250"/>
    </source>
</evidence>
<evidence type="ECO:0000256" key="1">
    <source>
        <dbReference type="ARBA" id="ARBA00022490"/>
    </source>
</evidence>
<dbReference type="SUPFAM" id="SSF46785">
    <property type="entry name" value="Winged helix' DNA-binding domain"/>
    <property type="match status" value="1"/>
</dbReference>
<dbReference type="InterPro" id="IPR036390">
    <property type="entry name" value="WH_DNA-bd_sf"/>
</dbReference>
<dbReference type="Pfam" id="PF01399">
    <property type="entry name" value="PCI"/>
    <property type="match status" value="1"/>
</dbReference>
<dbReference type="PANTHER" id="PTHR10317">
    <property type="entry name" value="EUKARYOTIC TRANSLATION INITIATION FACTOR 3 SUBUNIT E"/>
    <property type="match status" value="1"/>
</dbReference>
<evidence type="ECO:0000256" key="4">
    <source>
        <dbReference type="PIRNR" id="PIRNR016255"/>
    </source>
</evidence>
<dbReference type="Proteomes" id="UP000241890">
    <property type="component" value="Unassembled WGS sequence"/>
</dbReference>
<dbReference type="GO" id="GO:0003743">
    <property type="term" value="F:translation initiation factor activity"/>
    <property type="evidence" value="ECO:0007669"/>
    <property type="project" value="UniProtKB-KW"/>
</dbReference>
<dbReference type="SMART" id="SM01186">
    <property type="entry name" value="eIF3_N"/>
    <property type="match status" value="1"/>
</dbReference>
<keyword evidence="7" id="KW-1185">Reference proteome</keyword>
<keyword evidence="3 4" id="KW-0648">Protein biosynthesis</keyword>
<dbReference type="AlphaFoldDB" id="A0A2R5GG38"/>
<dbReference type="FunCoup" id="A0A2R5GG38">
    <property type="interactions" value="477"/>
</dbReference>
<dbReference type="EMBL" id="BEYU01000060">
    <property type="protein sequence ID" value="GBG29565.1"/>
    <property type="molecule type" value="Genomic_DNA"/>
</dbReference>
<dbReference type="OrthoDB" id="417252at2759"/>
<proteinExistence type="inferred from homology"/>
<dbReference type="InterPro" id="IPR000717">
    <property type="entry name" value="PCI_dom"/>
</dbReference>
<dbReference type="Pfam" id="PF09440">
    <property type="entry name" value="eIF3_N"/>
    <property type="match status" value="1"/>
</dbReference>
<evidence type="ECO:0000313" key="6">
    <source>
        <dbReference type="EMBL" id="GBG29565.1"/>
    </source>
</evidence>
<comment type="similarity">
    <text evidence="4">Belongs to the eIF-3 subunit E family.</text>
</comment>
<dbReference type="PROSITE" id="PS50250">
    <property type="entry name" value="PCI"/>
    <property type="match status" value="1"/>
</dbReference>
<protein>
    <recommendedName>
        <fullName evidence="4">Eukaryotic translation initiation factor 3 subunit E</fullName>
    </recommendedName>
</protein>
<keyword evidence="2 4" id="KW-0396">Initiation factor</keyword>
<keyword evidence="1 4" id="KW-0963">Cytoplasm</keyword>
<dbReference type="GO" id="GO:0005852">
    <property type="term" value="C:eukaryotic translation initiation factor 3 complex"/>
    <property type="evidence" value="ECO:0007669"/>
    <property type="project" value="InterPro"/>
</dbReference>